<protein>
    <submittedName>
        <fullName evidence="1">Uncharacterized protein</fullName>
    </submittedName>
</protein>
<proteinExistence type="predicted"/>
<reference evidence="1" key="1">
    <citation type="submission" date="2021-05" db="EMBL/GenBank/DDBJ databases">
        <authorList>
            <person name="Alioto T."/>
            <person name="Alioto T."/>
            <person name="Gomez Garrido J."/>
        </authorList>
    </citation>
    <scope>NUCLEOTIDE SEQUENCE</scope>
</reference>
<organism evidence="1">
    <name type="scientific">Cacopsylla melanoneura</name>
    <dbReference type="NCBI Taxonomy" id="428564"/>
    <lineage>
        <taxon>Eukaryota</taxon>
        <taxon>Metazoa</taxon>
        <taxon>Ecdysozoa</taxon>
        <taxon>Arthropoda</taxon>
        <taxon>Hexapoda</taxon>
        <taxon>Insecta</taxon>
        <taxon>Pterygota</taxon>
        <taxon>Neoptera</taxon>
        <taxon>Paraneoptera</taxon>
        <taxon>Hemiptera</taxon>
        <taxon>Sternorrhyncha</taxon>
        <taxon>Psylloidea</taxon>
        <taxon>Psyllidae</taxon>
        <taxon>Psyllinae</taxon>
        <taxon>Cacopsylla</taxon>
    </lineage>
</organism>
<accession>A0A8D8WM94</accession>
<dbReference type="AlphaFoldDB" id="A0A8D8WM94"/>
<dbReference type="EMBL" id="HBUF01206704">
    <property type="protein sequence ID" value="CAG6664068.1"/>
    <property type="molecule type" value="Transcribed_RNA"/>
</dbReference>
<evidence type="ECO:0000313" key="1">
    <source>
        <dbReference type="EMBL" id="CAG6664068.1"/>
    </source>
</evidence>
<dbReference type="EMBL" id="HBUF01206705">
    <property type="protein sequence ID" value="CAG6664070.1"/>
    <property type="molecule type" value="Transcribed_RNA"/>
</dbReference>
<name>A0A8D8WM94_9HEMI</name>
<dbReference type="EMBL" id="HBUF01206703">
    <property type="protein sequence ID" value="CAG6664067.1"/>
    <property type="molecule type" value="Transcribed_RNA"/>
</dbReference>
<sequence length="105" mass="12838">MTRVIQNLNIFLLNLVISYLKPSKNDTLASLLRHSFLLQLEKNFSPRFFFRTKKFRIEPMTLGVRVWEQVYRLGQKITRVRLNNKTLFNQRKITRWHTEVFMPRR</sequence>